<dbReference type="AlphaFoldDB" id="A0A1V8RKY2"/>
<dbReference type="PIRSF" id="PIRSF002721">
    <property type="entry name" value="Surface_antigen_Rickettsia"/>
    <property type="match status" value="1"/>
</dbReference>
<keyword evidence="2" id="KW-1185">Reference proteome</keyword>
<sequence length="145" mass="14572">MKFHLTLLAGALALSGCGTTGGANRETGGVLASLGVGGGDTVGASIISAMHGGLVGGSVGAGLTGAEKRTALEAEYKALEYTPSGKVVAWTGKQNRRGEVVAAQPYQVGSQNCRQYKQTVFTGSASAIARGTACRNPDGSWTPLT</sequence>
<organism evidence="1 2">
    <name type="scientific">Manganibacter manganicus</name>
    <dbReference type="NCBI Taxonomy" id="1873176"/>
    <lineage>
        <taxon>Bacteria</taxon>
        <taxon>Pseudomonadati</taxon>
        <taxon>Pseudomonadota</taxon>
        <taxon>Alphaproteobacteria</taxon>
        <taxon>Hyphomicrobiales</taxon>
        <taxon>Phyllobacteriaceae</taxon>
        <taxon>Manganibacter</taxon>
    </lineage>
</organism>
<dbReference type="PROSITE" id="PS51257">
    <property type="entry name" value="PROKAR_LIPOPROTEIN"/>
    <property type="match status" value="1"/>
</dbReference>
<evidence type="ECO:0000313" key="2">
    <source>
        <dbReference type="Proteomes" id="UP000191905"/>
    </source>
</evidence>
<dbReference type="Proteomes" id="UP000191905">
    <property type="component" value="Unassembled WGS sequence"/>
</dbReference>
<evidence type="ECO:0000313" key="1">
    <source>
        <dbReference type="EMBL" id="OQM73599.1"/>
    </source>
</evidence>
<accession>A0A1V8RKY2</accession>
<protein>
    <recommendedName>
        <fullName evidence="3">Surface antigen domain-containing protein</fullName>
    </recommendedName>
</protein>
<reference evidence="1 2" key="1">
    <citation type="journal article" date="2016" name="Int. J. Syst. Evol. Microbiol.">
        <title>Pseudaminobacter manganicus sp. nov., isolated from sludge of a manganese mine.</title>
        <authorList>
            <person name="Li J."/>
            <person name="Huang J."/>
            <person name="Liao S."/>
            <person name="Wang G."/>
        </authorList>
    </citation>
    <scope>NUCLEOTIDE SEQUENCE [LARGE SCALE GENOMIC DNA]</scope>
    <source>
        <strain evidence="1 2">JH-7</strain>
    </source>
</reference>
<comment type="caution">
    <text evidence="1">The sequence shown here is derived from an EMBL/GenBank/DDBJ whole genome shotgun (WGS) entry which is preliminary data.</text>
</comment>
<dbReference type="OrthoDB" id="5402098at2"/>
<name>A0A1V8RKY2_9HYPH</name>
<dbReference type="STRING" id="1873176.BFN67_08400"/>
<dbReference type="EMBL" id="MDET01000058">
    <property type="protein sequence ID" value="OQM73599.1"/>
    <property type="molecule type" value="Genomic_DNA"/>
</dbReference>
<dbReference type="RefSeq" id="WP_080921615.1">
    <property type="nucleotide sequence ID" value="NZ_MDET01000058.1"/>
</dbReference>
<gene>
    <name evidence="1" type="ORF">BFN67_08400</name>
</gene>
<dbReference type="InterPro" id="IPR016364">
    <property type="entry name" value="Surface_antigen_Rickettsia"/>
</dbReference>
<evidence type="ECO:0008006" key="3">
    <source>
        <dbReference type="Google" id="ProtNLM"/>
    </source>
</evidence>
<proteinExistence type="predicted"/>